<evidence type="ECO:0000256" key="4">
    <source>
        <dbReference type="ARBA" id="ARBA00022525"/>
    </source>
</evidence>
<comment type="similarity">
    <text evidence="3">Belongs to the bacterial flagellin family.</text>
</comment>
<protein>
    <submittedName>
        <fullName evidence="9">Flagellar hook-associated protein 3</fullName>
    </submittedName>
</protein>
<evidence type="ECO:0000256" key="1">
    <source>
        <dbReference type="ARBA" id="ARBA00004365"/>
    </source>
</evidence>
<evidence type="ECO:0000256" key="6">
    <source>
        <dbReference type="SAM" id="Coils"/>
    </source>
</evidence>
<dbReference type="RefSeq" id="WP_012550824.1">
    <property type="nucleotide sequence ID" value="NZ_AJYJ02000026.1"/>
</dbReference>
<dbReference type="Pfam" id="PF00669">
    <property type="entry name" value="Flagellin_N"/>
    <property type="match status" value="1"/>
</dbReference>
<dbReference type="EMBL" id="AJYJ02000026">
    <property type="protein sequence ID" value="OEF19913.1"/>
    <property type="molecule type" value="Genomic_DNA"/>
</dbReference>
<evidence type="ECO:0000256" key="3">
    <source>
        <dbReference type="ARBA" id="ARBA00005709"/>
    </source>
</evidence>
<keyword evidence="5" id="KW-0975">Bacterial flagellum</keyword>
<dbReference type="Proteomes" id="UP000095059">
    <property type="component" value="Unassembled WGS sequence"/>
</dbReference>
<evidence type="ECO:0000259" key="8">
    <source>
        <dbReference type="Pfam" id="PF00700"/>
    </source>
</evidence>
<keyword evidence="10" id="KW-1185">Reference proteome</keyword>
<evidence type="ECO:0000313" key="9">
    <source>
        <dbReference type="EMBL" id="OEF19913.1"/>
    </source>
</evidence>
<dbReference type="Gene3D" id="1.20.1330.10">
    <property type="entry name" value="f41 fragment of flagellin, N-terminal domain"/>
    <property type="match status" value="1"/>
</dbReference>
<feature type="coiled-coil region" evidence="6">
    <location>
        <begin position="54"/>
        <end position="95"/>
    </location>
</feature>
<keyword evidence="9" id="KW-0969">Cilium</keyword>
<accession>A0ABX3AZ97</accession>
<keyword evidence="9" id="KW-0966">Cell projection</keyword>
<evidence type="ECO:0000256" key="2">
    <source>
        <dbReference type="ARBA" id="ARBA00004613"/>
    </source>
</evidence>
<dbReference type="PANTHER" id="PTHR42792">
    <property type="entry name" value="FLAGELLIN"/>
    <property type="match status" value="1"/>
</dbReference>
<name>A0ABX3AZ97_ALILO</name>
<organism evidence="9 10">
    <name type="scientific">Aliivibrio logei 5S-186</name>
    <dbReference type="NCBI Taxonomy" id="626086"/>
    <lineage>
        <taxon>Bacteria</taxon>
        <taxon>Pseudomonadati</taxon>
        <taxon>Pseudomonadota</taxon>
        <taxon>Gammaproteobacteria</taxon>
        <taxon>Vibrionales</taxon>
        <taxon>Vibrionaceae</taxon>
        <taxon>Aliivibrio</taxon>
    </lineage>
</organism>
<dbReference type="InterPro" id="IPR046358">
    <property type="entry name" value="Flagellin_C"/>
</dbReference>
<dbReference type="SUPFAM" id="SSF64518">
    <property type="entry name" value="Phase 1 flagellin"/>
    <property type="match status" value="1"/>
</dbReference>
<proteinExistence type="inferred from homology"/>
<evidence type="ECO:0000259" key="7">
    <source>
        <dbReference type="Pfam" id="PF00669"/>
    </source>
</evidence>
<comment type="caution">
    <text evidence="9">The sequence shown here is derived from an EMBL/GenBank/DDBJ whole genome shotgun (WGS) entry which is preliminary data.</text>
</comment>
<dbReference type="InterPro" id="IPR001029">
    <property type="entry name" value="Flagellin_N"/>
</dbReference>
<dbReference type="Pfam" id="PF00700">
    <property type="entry name" value="Flagellin_C"/>
    <property type="match status" value="1"/>
</dbReference>
<dbReference type="InterPro" id="IPR013384">
    <property type="entry name" value="Flagell_FlgL"/>
</dbReference>
<feature type="domain" description="Flagellin C-terminal" evidence="8">
    <location>
        <begin position="320"/>
        <end position="396"/>
    </location>
</feature>
<reference evidence="9 10" key="1">
    <citation type="journal article" date="2012" name="Science">
        <title>Ecological populations of bacteria act as socially cohesive units of antibiotic production and resistance.</title>
        <authorList>
            <person name="Cordero O.X."/>
            <person name="Wildschutte H."/>
            <person name="Kirkup B."/>
            <person name="Proehl S."/>
            <person name="Ngo L."/>
            <person name="Hussain F."/>
            <person name="Le Roux F."/>
            <person name="Mincer T."/>
            <person name="Polz M.F."/>
        </authorList>
    </citation>
    <scope>NUCLEOTIDE SEQUENCE [LARGE SCALE GENOMIC DNA]</scope>
    <source>
        <strain evidence="9 10">5S-186</strain>
    </source>
</reference>
<gene>
    <name evidence="9" type="ORF">A1Q5_15915</name>
</gene>
<dbReference type="NCBIfam" id="TIGR02550">
    <property type="entry name" value="flagell_flgL"/>
    <property type="match status" value="1"/>
</dbReference>
<dbReference type="InterPro" id="IPR001492">
    <property type="entry name" value="Flagellin"/>
</dbReference>
<keyword evidence="6" id="KW-0175">Coiled coil</keyword>
<evidence type="ECO:0000256" key="5">
    <source>
        <dbReference type="ARBA" id="ARBA00023143"/>
    </source>
</evidence>
<dbReference type="PANTHER" id="PTHR42792:SF1">
    <property type="entry name" value="FLAGELLAR HOOK-ASSOCIATED PROTEIN 3"/>
    <property type="match status" value="1"/>
</dbReference>
<keyword evidence="9" id="KW-0282">Flagellum</keyword>
<evidence type="ECO:0000313" key="10">
    <source>
        <dbReference type="Proteomes" id="UP000095059"/>
    </source>
</evidence>
<keyword evidence="4" id="KW-0964">Secreted</keyword>
<sequence>MLNRISSFHNYQSVQNDISRQEVKLHHNSAQLASGKKLLTAGDDPVAALYAQNLTQKKEELRQYSDTIVLARNRLERHEVAIANAEQFADDAKRSVMEMINGSLAPEDRYAHAQDIKGIADNFLNLTNMLDESGNYLFSGTKSKTQPFFRANDGTVTYAGDDYQRNLKVSGSIEVAVNDAGNKLFTEIKNPFGDYDPQYALQEGSELLLSKAKNMDYTDTSTYQVAFSAADNGQYNYQLSQDGSVVKSAQFNPAEGIKYEGVDIQVRGQLKAGDAITLEPKKTISIFDAFKKAQELSMKDVSDASSTAELHQVTEEFHAAFIHLSQARAEVGTRQNTLDQQESQHQDFDLTISKSLSSIEDLDYAQAVIEFNENTRALQASQQAFGKVKDITLFNYV</sequence>
<comment type="subcellular location">
    <subcellularLocation>
        <location evidence="1">Bacterial flagellum</location>
    </subcellularLocation>
    <subcellularLocation>
        <location evidence="2">Secreted</location>
    </subcellularLocation>
</comment>
<feature type="domain" description="Flagellin N-terminal" evidence="7">
    <location>
        <begin position="5"/>
        <end position="142"/>
    </location>
</feature>